<sequence>MLSLSGSAVLGDAVTRSGKGWPDTLQARGQAQALLESLNTGLLSASTATAFLDQWCADHKFPAAGKIAARIVSGRDRPVSDEQRRRLQIESGEPVAYRHVELVCGDLVLSEAENWYVPSRLSPEMNQILATTDTPFGRAVRDLKPHRKTFAVEMFWTPAAKGAGDGTSPPEHPDAPLDIPWRLFEHSALVFNADQTPFSEVHEFYTSELLLLGAP</sequence>
<dbReference type="STRING" id="1612308.SAMN05444581_109137"/>
<dbReference type="OrthoDB" id="7862147at2"/>
<name>A0A1I4A7W4_9HYPH</name>
<dbReference type="SUPFAM" id="SSF64288">
    <property type="entry name" value="Chorismate lyase-like"/>
    <property type="match status" value="1"/>
</dbReference>
<dbReference type="Proteomes" id="UP000198755">
    <property type="component" value="Unassembled WGS sequence"/>
</dbReference>
<proteinExistence type="predicted"/>
<accession>A0A1I4A7W4</accession>
<reference evidence="1 2" key="1">
    <citation type="submission" date="2016-10" db="EMBL/GenBank/DDBJ databases">
        <authorList>
            <person name="de Groot N.N."/>
        </authorList>
    </citation>
    <scope>NUCLEOTIDE SEQUENCE [LARGE SCALE GENOMIC DNA]</scope>
    <source>
        <strain evidence="1 2">NE2</strain>
    </source>
</reference>
<protein>
    <recommendedName>
        <fullName evidence="3">Chorismate lyase</fullName>
    </recommendedName>
</protein>
<gene>
    <name evidence="1" type="ORF">SAMN05444581_109137</name>
</gene>
<evidence type="ECO:0000313" key="1">
    <source>
        <dbReference type="EMBL" id="SFK52488.1"/>
    </source>
</evidence>
<organism evidence="1 2">
    <name type="scientific">Methylocapsa palsarum</name>
    <dbReference type="NCBI Taxonomy" id="1612308"/>
    <lineage>
        <taxon>Bacteria</taxon>
        <taxon>Pseudomonadati</taxon>
        <taxon>Pseudomonadota</taxon>
        <taxon>Alphaproteobacteria</taxon>
        <taxon>Hyphomicrobiales</taxon>
        <taxon>Beijerinckiaceae</taxon>
        <taxon>Methylocapsa</taxon>
    </lineage>
</organism>
<evidence type="ECO:0000313" key="2">
    <source>
        <dbReference type="Proteomes" id="UP000198755"/>
    </source>
</evidence>
<dbReference type="AlphaFoldDB" id="A0A1I4A7W4"/>
<dbReference type="RefSeq" id="WP_139223598.1">
    <property type="nucleotide sequence ID" value="NZ_FOSN01000009.1"/>
</dbReference>
<keyword evidence="2" id="KW-1185">Reference proteome</keyword>
<dbReference type="Gene3D" id="3.40.1410.10">
    <property type="entry name" value="Chorismate lyase-like"/>
    <property type="match status" value="1"/>
</dbReference>
<dbReference type="EMBL" id="FOSN01000009">
    <property type="protein sequence ID" value="SFK52488.1"/>
    <property type="molecule type" value="Genomic_DNA"/>
</dbReference>
<dbReference type="InterPro" id="IPR028978">
    <property type="entry name" value="Chorismate_lyase_/UTRA_dom_sf"/>
</dbReference>
<evidence type="ECO:0008006" key="3">
    <source>
        <dbReference type="Google" id="ProtNLM"/>
    </source>
</evidence>